<comment type="catalytic activity">
    <reaction evidence="4">
        <text>shikimate + NADP(+) = 3-dehydroshikimate + NADPH + H(+)</text>
        <dbReference type="Rhea" id="RHEA:17737"/>
        <dbReference type="ChEBI" id="CHEBI:15378"/>
        <dbReference type="ChEBI" id="CHEBI:16630"/>
        <dbReference type="ChEBI" id="CHEBI:36208"/>
        <dbReference type="ChEBI" id="CHEBI:57783"/>
        <dbReference type="ChEBI" id="CHEBI:58349"/>
        <dbReference type="EC" id="1.1.1.25"/>
    </reaction>
</comment>
<dbReference type="EC" id="1.1.1.25" evidence="4"/>
<comment type="subunit">
    <text evidence="4">Homodimer.</text>
</comment>
<dbReference type="RefSeq" id="WP_289826235.1">
    <property type="nucleotide sequence ID" value="NZ_JAUEIE010000019.1"/>
</dbReference>
<dbReference type="GO" id="GO:0004764">
    <property type="term" value="F:shikimate 3-dehydrogenase (NADP+) activity"/>
    <property type="evidence" value="ECO:0007669"/>
    <property type="project" value="UniProtKB-UniRule"/>
</dbReference>
<feature type="binding site" evidence="4">
    <location>
        <position position="60"/>
    </location>
    <ligand>
        <name>shikimate</name>
        <dbReference type="ChEBI" id="CHEBI:36208"/>
    </ligand>
</feature>
<feature type="binding site" evidence="4">
    <location>
        <position position="85"/>
    </location>
    <ligand>
        <name>shikimate</name>
        <dbReference type="ChEBI" id="CHEBI:36208"/>
    </ligand>
</feature>
<sequence>MDKYGLIGFPLGHSFSISYFNEKFKSENIDAEYVNFEIPTIETLPEILASNSELKGLNVTIPYKEKVISYLDDMSEEAREIGAVNVIRVTHKGGKTHLKGFNSDVIGFTRSIEPMLECIHKKALILGTGGASKAIDFGLRSLGLETLFVSRRNEKKGAISYDAVTPDIIREYNVIVNCTPLGMYPNVNSCPKIPYEAMDSNTILYDLIYNPDETLFMRKGAEHGATTKNGVEMLLLQAFASWEFWNGKE</sequence>
<keyword evidence="2 4" id="KW-0560">Oxidoreductase</keyword>
<reference evidence="7" key="2">
    <citation type="submission" date="2023-08" db="EMBL/GenBank/DDBJ databases">
        <title>Identification and characterization of horizontal gene transfer across gut microbiota members of farm animals based on homology search.</title>
        <authorList>
            <person name="Schwarzerova J."/>
            <person name="Nykrynova M."/>
            <person name="Jureckova K."/>
            <person name="Cejkova D."/>
            <person name="Rychlik I."/>
        </authorList>
    </citation>
    <scope>NUCLEOTIDE SEQUENCE</scope>
    <source>
        <strain evidence="7">ET15</strain>
        <strain evidence="6">ET37</strain>
    </source>
</reference>
<organism evidence="7 9">
    <name type="scientific">Leyella lascolaii</name>
    <dbReference type="NCBI Taxonomy" id="1776379"/>
    <lineage>
        <taxon>Bacteria</taxon>
        <taxon>Pseudomonadati</taxon>
        <taxon>Bacteroidota</taxon>
        <taxon>Bacteroidia</taxon>
        <taxon>Bacteroidales</taxon>
        <taxon>Prevotellaceae</taxon>
        <taxon>Leyella</taxon>
    </lineage>
</organism>
<dbReference type="SUPFAM" id="SSF53223">
    <property type="entry name" value="Aminoacid dehydrogenase-like, N-terminal domain"/>
    <property type="match status" value="1"/>
</dbReference>
<dbReference type="GO" id="GO:0050661">
    <property type="term" value="F:NADP binding"/>
    <property type="evidence" value="ECO:0007669"/>
    <property type="project" value="TreeGrafter"/>
</dbReference>
<evidence type="ECO:0000313" key="8">
    <source>
        <dbReference type="Proteomes" id="UP001167831"/>
    </source>
</evidence>
<evidence type="ECO:0000256" key="1">
    <source>
        <dbReference type="ARBA" id="ARBA00004871"/>
    </source>
</evidence>
<dbReference type="AlphaFoldDB" id="A0AAW7JQR3"/>
<comment type="caution">
    <text evidence="4">Lacks conserved residue(s) required for the propagation of feature annotation.</text>
</comment>
<dbReference type="EMBL" id="JAUEIF010000017">
    <property type="protein sequence ID" value="MDN0026361.1"/>
    <property type="molecule type" value="Genomic_DNA"/>
</dbReference>
<evidence type="ECO:0000313" key="6">
    <source>
        <dbReference type="EMBL" id="MDN0023788.1"/>
    </source>
</evidence>
<comment type="similarity">
    <text evidence="4">Belongs to the shikimate dehydrogenase family.</text>
</comment>
<dbReference type="GO" id="GO:0008652">
    <property type="term" value="P:amino acid biosynthetic process"/>
    <property type="evidence" value="ECO:0007669"/>
    <property type="project" value="UniProtKB-KW"/>
</dbReference>
<feature type="binding site" evidence="4">
    <location>
        <position position="207"/>
    </location>
    <ligand>
        <name>NADP(+)</name>
        <dbReference type="ChEBI" id="CHEBI:58349"/>
    </ligand>
</feature>
<keyword evidence="3 4" id="KW-0057">Aromatic amino acid biosynthesis</keyword>
<feature type="binding site" evidence="4">
    <location>
        <position position="237"/>
    </location>
    <ligand>
        <name>shikimate</name>
        <dbReference type="ChEBI" id="CHEBI:36208"/>
    </ligand>
</feature>
<dbReference type="GO" id="GO:0005829">
    <property type="term" value="C:cytosol"/>
    <property type="evidence" value="ECO:0007669"/>
    <property type="project" value="TreeGrafter"/>
</dbReference>
<dbReference type="Gene3D" id="3.40.50.10860">
    <property type="entry name" value="Leucine Dehydrogenase, chain A, domain 1"/>
    <property type="match status" value="1"/>
</dbReference>
<keyword evidence="4" id="KW-0028">Amino-acid biosynthesis</keyword>
<feature type="active site" description="Proton acceptor" evidence="4">
    <location>
        <position position="64"/>
    </location>
</feature>
<evidence type="ECO:0000259" key="5">
    <source>
        <dbReference type="Pfam" id="PF08501"/>
    </source>
</evidence>
<dbReference type="Pfam" id="PF08501">
    <property type="entry name" value="Shikimate_dh_N"/>
    <property type="match status" value="1"/>
</dbReference>
<accession>A0AAW7JQR3</accession>
<dbReference type="PANTHER" id="PTHR21089">
    <property type="entry name" value="SHIKIMATE DEHYDROGENASE"/>
    <property type="match status" value="1"/>
</dbReference>
<dbReference type="InterPro" id="IPR013708">
    <property type="entry name" value="Shikimate_DH-bd_N"/>
</dbReference>
<evidence type="ECO:0000256" key="3">
    <source>
        <dbReference type="ARBA" id="ARBA00023141"/>
    </source>
</evidence>
<evidence type="ECO:0000313" key="9">
    <source>
        <dbReference type="Proteomes" id="UP001168478"/>
    </source>
</evidence>
<comment type="caution">
    <text evidence="7">The sequence shown here is derived from an EMBL/GenBank/DDBJ whole genome shotgun (WGS) entry which is preliminary data.</text>
</comment>
<feature type="binding site" evidence="4">
    <location>
        <begin position="14"/>
        <end position="16"/>
    </location>
    <ligand>
        <name>shikimate</name>
        <dbReference type="ChEBI" id="CHEBI:36208"/>
    </ligand>
</feature>
<name>A0AAW7JQR3_9BACT</name>
<reference evidence="7" key="1">
    <citation type="submission" date="2023-06" db="EMBL/GenBank/DDBJ databases">
        <authorList>
            <person name="Zeman M."/>
            <person name="Kubasova T."/>
            <person name="Jahodarova E."/>
            <person name="Nykrynova M."/>
            <person name="Rychlik I."/>
        </authorList>
    </citation>
    <scope>NUCLEOTIDE SEQUENCE</scope>
    <source>
        <strain evidence="7">ET15</strain>
        <strain evidence="6">ET37</strain>
    </source>
</reference>
<dbReference type="Proteomes" id="UP001168478">
    <property type="component" value="Unassembled WGS sequence"/>
</dbReference>
<protein>
    <recommendedName>
        <fullName evidence="4">Shikimate dehydrogenase (NADP(+))</fullName>
        <shortName evidence="4">SDH</shortName>
        <ecNumber evidence="4">1.1.1.25</ecNumber>
    </recommendedName>
</protein>
<feature type="domain" description="Shikimate dehydrogenase substrate binding N-terminal" evidence="5">
    <location>
        <begin position="6"/>
        <end position="87"/>
    </location>
</feature>
<dbReference type="Proteomes" id="UP001167831">
    <property type="component" value="Unassembled WGS sequence"/>
</dbReference>
<dbReference type="GO" id="GO:0009073">
    <property type="term" value="P:aromatic amino acid family biosynthetic process"/>
    <property type="evidence" value="ECO:0007669"/>
    <property type="project" value="UniProtKB-KW"/>
</dbReference>
<proteinExistence type="inferred from homology"/>
<dbReference type="FunFam" id="3.40.50.720:FF:000427">
    <property type="entry name" value="Shikimate dehydrogenase"/>
    <property type="match status" value="1"/>
</dbReference>
<keyword evidence="4" id="KW-0521">NADP</keyword>
<keyword evidence="8" id="KW-1185">Reference proteome</keyword>
<dbReference type="InterPro" id="IPR036291">
    <property type="entry name" value="NAD(P)-bd_dom_sf"/>
</dbReference>
<feature type="binding site" evidence="4">
    <location>
        <position position="230"/>
    </location>
    <ligand>
        <name>NADP(+)</name>
        <dbReference type="ChEBI" id="CHEBI:58349"/>
    </ligand>
</feature>
<dbReference type="GO" id="GO:0009423">
    <property type="term" value="P:chorismate biosynthetic process"/>
    <property type="evidence" value="ECO:0007669"/>
    <property type="project" value="UniProtKB-UniRule"/>
</dbReference>
<comment type="function">
    <text evidence="4">Involved in the biosynthesis of the chorismate, which leads to the biosynthesis of aromatic amino acids. Catalyzes the reversible NADPH linked reduction of 3-dehydroshikimate (DHSA) to yield shikimate (SA).</text>
</comment>
<dbReference type="InterPro" id="IPR046346">
    <property type="entry name" value="Aminoacid_DH-like_N_sf"/>
</dbReference>
<feature type="binding site" evidence="4">
    <location>
        <position position="209"/>
    </location>
    <ligand>
        <name>shikimate</name>
        <dbReference type="ChEBI" id="CHEBI:36208"/>
    </ligand>
</feature>
<comment type="pathway">
    <text evidence="1 4">Metabolic intermediate biosynthesis; chorismate biosynthesis; chorismate from D-erythrose 4-phosphate and phosphoenolpyruvate: step 4/7.</text>
</comment>
<dbReference type="SUPFAM" id="SSF51735">
    <property type="entry name" value="NAD(P)-binding Rossmann-fold domains"/>
    <property type="match status" value="1"/>
</dbReference>
<feature type="binding site" evidence="4">
    <location>
        <position position="76"/>
    </location>
    <ligand>
        <name>NADP(+)</name>
        <dbReference type="ChEBI" id="CHEBI:58349"/>
    </ligand>
</feature>
<dbReference type="HAMAP" id="MF_00222">
    <property type="entry name" value="Shikimate_DH_AroE"/>
    <property type="match status" value="1"/>
</dbReference>
<evidence type="ECO:0000313" key="7">
    <source>
        <dbReference type="EMBL" id="MDN0026361.1"/>
    </source>
</evidence>
<gene>
    <name evidence="4" type="primary">aroE</name>
    <name evidence="6" type="ORF">QVN81_12295</name>
    <name evidence="7" type="ORF">QVN84_12665</name>
</gene>
<dbReference type="PANTHER" id="PTHR21089:SF1">
    <property type="entry name" value="BIFUNCTIONAL 3-DEHYDROQUINATE DEHYDRATASE_SHIKIMATE DEHYDROGENASE, CHLOROPLASTIC"/>
    <property type="match status" value="1"/>
</dbReference>
<dbReference type="Gene3D" id="3.40.50.720">
    <property type="entry name" value="NAD(P)-binding Rossmann-like Domain"/>
    <property type="match status" value="1"/>
</dbReference>
<dbReference type="GO" id="GO:0019632">
    <property type="term" value="P:shikimate metabolic process"/>
    <property type="evidence" value="ECO:0007669"/>
    <property type="project" value="TreeGrafter"/>
</dbReference>
<evidence type="ECO:0000256" key="4">
    <source>
        <dbReference type="HAMAP-Rule" id="MF_00222"/>
    </source>
</evidence>
<dbReference type="CDD" id="cd01065">
    <property type="entry name" value="NAD_bind_Shikimate_DH"/>
    <property type="match status" value="1"/>
</dbReference>
<dbReference type="EMBL" id="JAUEIE010000019">
    <property type="protein sequence ID" value="MDN0023788.1"/>
    <property type="molecule type" value="Genomic_DNA"/>
</dbReference>
<dbReference type="InterPro" id="IPR022893">
    <property type="entry name" value="Shikimate_DH_fam"/>
</dbReference>
<evidence type="ECO:0000256" key="2">
    <source>
        <dbReference type="ARBA" id="ARBA00023002"/>
    </source>
</evidence>
<feature type="binding site" evidence="4">
    <location>
        <position position="104"/>
    </location>
    <ligand>
        <name>shikimate</name>
        <dbReference type="ChEBI" id="CHEBI:36208"/>
    </ligand>
</feature>